<sequence length="550" mass="61284">MHEFLRGDPVRDEVNRVLGALEDNIWSHTYESRYLDFKEEAGRRNGRGEILPSNPHNEEAAFALAGEATCMANTEHGGALIVGVADGGDIIGTEMDAAWLRGRIYALTEHQLTVSIQEVHIRGRRLLVILAPQAIEPVPWKDIIHWRVKDQCMAVTEEAWRERQGRSLSFDWSAQDSKIPIYHVRPAALNAARSFLDATGLPNHLDLSRADDEDLLRRLGVVTAQNTFTNAGYLLLIGRGQPDITYRFFAKNHKYSVLPPVYQEGKAPPRASLLEELATVFAHIERATRICVLETELEYAAETGESQYQSLQDVDLATYEKPGRLLTQVPPRAIKEALINGVAHRDWAASAPVDVWHSASSVMVGSIGGFFGGVTAENLGQHPPRSRNNALVQVLVELHLMDYQGGGITTLRREMLKRGMPAPLIEEVADGDAVRVQLTAEGQDVVWACFIRELAPRRLRRDLDLLILLHHIVIHGYVTLCTAQELTAKPERQCLNALASLEKSHLEGEPAVFANPCRLGTGDTLWELTDTAVKKLNSLRDRYAFSHQKP</sequence>
<dbReference type="Gene3D" id="6.10.10.130">
    <property type="match status" value="1"/>
</dbReference>
<name>A0ABP9BMH2_9MICC</name>
<protein>
    <submittedName>
        <fullName evidence="2">ATP-binding protein</fullName>
    </submittedName>
</protein>
<dbReference type="Gene3D" id="3.30.950.30">
    <property type="entry name" value="Schlafen, AAA domain"/>
    <property type="match status" value="1"/>
</dbReference>
<feature type="domain" description="Schlafen AlbA-2" evidence="1">
    <location>
        <begin position="31"/>
        <end position="155"/>
    </location>
</feature>
<dbReference type="Pfam" id="PF04326">
    <property type="entry name" value="SLFN_AlbA_2"/>
    <property type="match status" value="1"/>
</dbReference>
<keyword evidence="2" id="KW-0547">Nucleotide-binding</keyword>
<evidence type="ECO:0000313" key="2">
    <source>
        <dbReference type="EMBL" id="GAA4797698.1"/>
    </source>
</evidence>
<evidence type="ECO:0000313" key="3">
    <source>
        <dbReference type="Proteomes" id="UP001500187"/>
    </source>
</evidence>
<keyword evidence="3" id="KW-1185">Reference proteome</keyword>
<accession>A0ABP9BMH2</accession>
<comment type="caution">
    <text evidence="2">The sequence shown here is derived from an EMBL/GenBank/DDBJ whole genome shotgun (WGS) entry which is preliminary data.</text>
</comment>
<gene>
    <name evidence="2" type="ORF">GCM10023352_16630</name>
</gene>
<dbReference type="PANTHER" id="PTHR30595:SF6">
    <property type="entry name" value="SCHLAFEN ALBA-2 DOMAIN-CONTAINING PROTEIN"/>
    <property type="match status" value="1"/>
</dbReference>
<reference evidence="3" key="1">
    <citation type="journal article" date="2019" name="Int. J. Syst. Evol. Microbiol.">
        <title>The Global Catalogue of Microorganisms (GCM) 10K type strain sequencing project: providing services to taxonomists for standard genome sequencing and annotation.</title>
        <authorList>
            <consortium name="The Broad Institute Genomics Platform"/>
            <consortium name="The Broad Institute Genome Sequencing Center for Infectious Disease"/>
            <person name="Wu L."/>
            <person name="Ma J."/>
        </authorList>
    </citation>
    <scope>NUCLEOTIDE SEQUENCE [LARGE SCALE GENOMIC DNA]</scope>
    <source>
        <strain evidence="3">JCM 18541</strain>
    </source>
</reference>
<evidence type="ECO:0000259" key="1">
    <source>
        <dbReference type="Pfam" id="PF04326"/>
    </source>
</evidence>
<dbReference type="InterPro" id="IPR038475">
    <property type="entry name" value="RecG_C_sf"/>
</dbReference>
<dbReference type="InterPro" id="IPR038461">
    <property type="entry name" value="Schlafen_AlbA_2_dom_sf"/>
</dbReference>
<dbReference type="Gene3D" id="3.30.565.60">
    <property type="match status" value="1"/>
</dbReference>
<dbReference type="InterPro" id="IPR007421">
    <property type="entry name" value="Schlafen_AlbA_2_dom"/>
</dbReference>
<dbReference type="EMBL" id="BAABKP010000003">
    <property type="protein sequence ID" value="GAA4797698.1"/>
    <property type="molecule type" value="Genomic_DNA"/>
</dbReference>
<proteinExistence type="predicted"/>
<organism evidence="2 3">
    <name type="scientific">Rothia endophytica</name>
    <dbReference type="NCBI Taxonomy" id="1324766"/>
    <lineage>
        <taxon>Bacteria</taxon>
        <taxon>Bacillati</taxon>
        <taxon>Actinomycetota</taxon>
        <taxon>Actinomycetes</taxon>
        <taxon>Micrococcales</taxon>
        <taxon>Micrococcaceae</taxon>
        <taxon>Rothia</taxon>
    </lineage>
</organism>
<dbReference type="GO" id="GO:0005524">
    <property type="term" value="F:ATP binding"/>
    <property type="evidence" value="ECO:0007669"/>
    <property type="project" value="UniProtKB-KW"/>
</dbReference>
<dbReference type="Pfam" id="PF13749">
    <property type="entry name" value="HATPase_c_4"/>
    <property type="match status" value="1"/>
</dbReference>
<dbReference type="PANTHER" id="PTHR30595">
    <property type="entry name" value="GLPR-RELATED TRANSCRIPTIONAL REPRESSOR"/>
    <property type="match status" value="1"/>
</dbReference>
<keyword evidence="2" id="KW-0067">ATP-binding</keyword>
<dbReference type="Proteomes" id="UP001500187">
    <property type="component" value="Unassembled WGS sequence"/>
</dbReference>
<dbReference type="RefSeq" id="WP_345446407.1">
    <property type="nucleotide sequence ID" value="NZ_BAABKP010000003.1"/>
</dbReference>